<dbReference type="InterPro" id="IPR050925">
    <property type="entry name" value="Rhomboid_protease_S54"/>
</dbReference>
<evidence type="ECO:0000256" key="7">
    <source>
        <dbReference type="SAM" id="MobiDB-lite"/>
    </source>
</evidence>
<gene>
    <name evidence="10" type="ORF">E6C48_07075</name>
</gene>
<dbReference type="GO" id="GO:0008233">
    <property type="term" value="F:peptidase activity"/>
    <property type="evidence" value="ECO:0007669"/>
    <property type="project" value="UniProtKB-KW"/>
</dbReference>
<proteinExistence type="inferred from homology"/>
<evidence type="ECO:0000256" key="5">
    <source>
        <dbReference type="ARBA" id="ARBA00022989"/>
    </source>
</evidence>
<dbReference type="Pfam" id="PF01694">
    <property type="entry name" value="Rhomboid"/>
    <property type="match status" value="1"/>
</dbReference>
<feature type="transmembrane region" description="Helical" evidence="8">
    <location>
        <begin position="96"/>
        <end position="116"/>
    </location>
</feature>
<feature type="transmembrane region" description="Helical" evidence="8">
    <location>
        <begin position="40"/>
        <end position="60"/>
    </location>
</feature>
<feature type="domain" description="Peptidase S54 rhomboid" evidence="9">
    <location>
        <begin position="92"/>
        <end position="241"/>
    </location>
</feature>
<evidence type="ECO:0000256" key="1">
    <source>
        <dbReference type="ARBA" id="ARBA00004141"/>
    </source>
</evidence>
<evidence type="ECO:0000259" key="9">
    <source>
        <dbReference type="Pfam" id="PF01694"/>
    </source>
</evidence>
<feature type="region of interest" description="Disordered" evidence="7">
    <location>
        <begin position="1"/>
        <end position="29"/>
    </location>
</feature>
<evidence type="ECO:0000256" key="4">
    <source>
        <dbReference type="ARBA" id="ARBA00022801"/>
    </source>
</evidence>
<reference evidence="10 11" key="1">
    <citation type="submission" date="2019-04" db="EMBL/GenBank/DDBJ databases">
        <title>Mesorhizobium composti sp. nov., isolated from compost.</title>
        <authorList>
            <person name="Lin S.-Y."/>
            <person name="Hameed A."/>
            <person name="Hsieh Y.-T."/>
            <person name="Young C.-C."/>
        </authorList>
    </citation>
    <scope>NUCLEOTIDE SEQUENCE [LARGE SCALE GENOMIC DNA]</scope>
    <source>
        <strain evidence="10 11">CC-YTH430</strain>
    </source>
</reference>
<keyword evidence="10" id="KW-0645">Protease</keyword>
<keyword evidence="4" id="KW-0378">Hydrolase</keyword>
<keyword evidence="11" id="KW-1185">Reference proteome</keyword>
<dbReference type="SUPFAM" id="SSF144091">
    <property type="entry name" value="Rhomboid-like"/>
    <property type="match status" value="1"/>
</dbReference>
<dbReference type="PANTHER" id="PTHR43731:SF14">
    <property type="entry name" value="PRESENILIN-ASSOCIATED RHOMBOID-LIKE PROTEIN, MITOCHONDRIAL"/>
    <property type="match status" value="1"/>
</dbReference>
<keyword evidence="5 8" id="KW-1133">Transmembrane helix</keyword>
<keyword evidence="6 8" id="KW-0472">Membrane</keyword>
<dbReference type="Gene3D" id="1.20.1540.10">
    <property type="entry name" value="Rhomboid-like"/>
    <property type="match status" value="1"/>
</dbReference>
<feature type="transmembrane region" description="Helical" evidence="8">
    <location>
        <begin position="128"/>
        <end position="149"/>
    </location>
</feature>
<dbReference type="Proteomes" id="UP000306441">
    <property type="component" value="Unassembled WGS sequence"/>
</dbReference>
<organism evidence="10 11">
    <name type="scientific">Ollibium composti</name>
    <dbReference type="NCBI Taxonomy" id="2675109"/>
    <lineage>
        <taxon>Bacteria</taxon>
        <taxon>Pseudomonadati</taxon>
        <taxon>Pseudomonadota</taxon>
        <taxon>Alphaproteobacteria</taxon>
        <taxon>Hyphomicrobiales</taxon>
        <taxon>Phyllobacteriaceae</taxon>
        <taxon>Ollibium</taxon>
    </lineage>
</organism>
<protein>
    <submittedName>
        <fullName evidence="10">Rhomboid family intramembrane serine protease</fullName>
    </submittedName>
</protein>
<keyword evidence="3 8" id="KW-0812">Transmembrane</keyword>
<sequence>MSRSHDEQTHGQPAMEPNGPGTEGQAGRPSHEPVFNLPPVVLAIIGLCAAIFLLQAYVLTPDQNLDLIRYGAFIPVIYTGKYGFDIWAFTSPFTYTLLHGSFLHVAVNMVWLAAFGSPLANRFGARRFAVFFMVTGLASAFFFCAIHPFTQAPLVGASGSISGMMGAAARFAFQIDRSSGKAAFAGAPLPFRLVLRSRAVVTFLAVWMVINLITGLVGFVPGNEDQIAWEAHIGGFLAGFFGLRFFDRPEKPMS</sequence>
<evidence type="ECO:0000313" key="11">
    <source>
        <dbReference type="Proteomes" id="UP000306441"/>
    </source>
</evidence>
<comment type="caution">
    <text evidence="10">The sequence shown here is derived from an EMBL/GenBank/DDBJ whole genome shotgun (WGS) entry which is preliminary data.</text>
</comment>
<dbReference type="EMBL" id="SSNY01000003">
    <property type="protein sequence ID" value="THF58368.1"/>
    <property type="molecule type" value="Genomic_DNA"/>
</dbReference>
<evidence type="ECO:0000313" key="10">
    <source>
        <dbReference type="EMBL" id="THF58368.1"/>
    </source>
</evidence>
<dbReference type="PANTHER" id="PTHR43731">
    <property type="entry name" value="RHOMBOID PROTEASE"/>
    <property type="match status" value="1"/>
</dbReference>
<dbReference type="InterPro" id="IPR022764">
    <property type="entry name" value="Peptidase_S54_rhomboid_dom"/>
</dbReference>
<dbReference type="InterPro" id="IPR035952">
    <property type="entry name" value="Rhomboid-like_sf"/>
</dbReference>
<accession>A0ABY2Q940</accession>
<feature type="transmembrane region" description="Helical" evidence="8">
    <location>
        <begin position="199"/>
        <end position="221"/>
    </location>
</feature>
<evidence type="ECO:0000256" key="3">
    <source>
        <dbReference type="ARBA" id="ARBA00022692"/>
    </source>
</evidence>
<evidence type="ECO:0000256" key="2">
    <source>
        <dbReference type="ARBA" id="ARBA00009045"/>
    </source>
</evidence>
<comment type="similarity">
    <text evidence="2">Belongs to the peptidase S54 family.</text>
</comment>
<name>A0ABY2Q940_9HYPH</name>
<feature type="transmembrane region" description="Helical" evidence="8">
    <location>
        <begin position="155"/>
        <end position="173"/>
    </location>
</feature>
<evidence type="ECO:0000256" key="8">
    <source>
        <dbReference type="SAM" id="Phobius"/>
    </source>
</evidence>
<evidence type="ECO:0000256" key="6">
    <source>
        <dbReference type="ARBA" id="ARBA00023136"/>
    </source>
</evidence>
<comment type="subcellular location">
    <subcellularLocation>
        <location evidence="1">Membrane</location>
        <topology evidence="1">Multi-pass membrane protein</topology>
    </subcellularLocation>
</comment>
<feature type="transmembrane region" description="Helical" evidence="8">
    <location>
        <begin position="67"/>
        <end position="84"/>
    </location>
</feature>
<dbReference type="GO" id="GO:0006508">
    <property type="term" value="P:proteolysis"/>
    <property type="evidence" value="ECO:0007669"/>
    <property type="project" value="UniProtKB-KW"/>
</dbReference>
<feature type="transmembrane region" description="Helical" evidence="8">
    <location>
        <begin position="227"/>
        <end position="246"/>
    </location>
</feature>